<evidence type="ECO:0000259" key="11">
    <source>
        <dbReference type="PROSITE" id="PS51448"/>
    </source>
</evidence>
<dbReference type="InterPro" id="IPR000519">
    <property type="entry name" value="P_trefoil_dom"/>
</dbReference>
<proteinExistence type="inferred from homology"/>
<dbReference type="Gene3D" id="1.50.10.10">
    <property type="match status" value="1"/>
</dbReference>
<dbReference type="Gene3D" id="4.10.110.10">
    <property type="entry name" value="Spasmolytic Protein, domain 1"/>
    <property type="match status" value="1"/>
</dbReference>
<organism evidence="12">
    <name type="scientific">Chromera velia CCMP2878</name>
    <dbReference type="NCBI Taxonomy" id="1169474"/>
    <lineage>
        <taxon>Eukaryota</taxon>
        <taxon>Sar</taxon>
        <taxon>Alveolata</taxon>
        <taxon>Colpodellida</taxon>
        <taxon>Chromeraceae</taxon>
        <taxon>Chromera</taxon>
    </lineage>
</organism>
<dbReference type="SMART" id="SM00018">
    <property type="entry name" value="PD"/>
    <property type="match status" value="1"/>
</dbReference>
<dbReference type="GO" id="GO:0004339">
    <property type="term" value="F:glucan 1,4-alpha-glucosidase activity"/>
    <property type="evidence" value="ECO:0007669"/>
    <property type="project" value="UniProtKB-EC"/>
</dbReference>
<feature type="signal peptide" evidence="10">
    <location>
        <begin position="1"/>
        <end position="19"/>
    </location>
</feature>
<evidence type="ECO:0000256" key="1">
    <source>
        <dbReference type="ARBA" id="ARBA00001863"/>
    </source>
</evidence>
<dbReference type="AlphaFoldDB" id="A0A0G4G7C0"/>
<dbReference type="Pfam" id="PF00088">
    <property type="entry name" value="Trefoil"/>
    <property type="match status" value="1"/>
</dbReference>
<evidence type="ECO:0000256" key="7">
    <source>
        <dbReference type="ARBA" id="ARBA00023295"/>
    </source>
</evidence>
<dbReference type="InterPro" id="IPR011613">
    <property type="entry name" value="GH15-like"/>
</dbReference>
<evidence type="ECO:0000256" key="2">
    <source>
        <dbReference type="ARBA" id="ARBA00006188"/>
    </source>
</evidence>
<dbReference type="PRINTS" id="PR00736">
    <property type="entry name" value="GLHYDRLASE15"/>
</dbReference>
<keyword evidence="10" id="KW-0732">Signal</keyword>
<evidence type="ECO:0000256" key="6">
    <source>
        <dbReference type="ARBA" id="ARBA00023277"/>
    </source>
</evidence>
<protein>
    <recommendedName>
        <fullName evidence="3">glucan 1,4-alpha-glucosidase</fullName>
        <ecNumber evidence="3">3.2.1.3</ecNumber>
    </recommendedName>
</protein>
<dbReference type="PROSITE" id="PS51448">
    <property type="entry name" value="P_TREFOIL_2"/>
    <property type="match status" value="1"/>
</dbReference>
<accession>A0A0G4G7C0</accession>
<dbReference type="InterPro" id="IPR044913">
    <property type="entry name" value="P_trefoil_dom_sf"/>
</dbReference>
<sequence>MAKLFVLSLLGLHVTLVASHTCTVPEAKRTDCGYVGINEDECVKKNCCWEAAQSSDTPWCFFSAEETPACPLAFKSKGSPFDKGEMETFRSLFLTNIDVNKSGAVVASPDPDTPGGSYYFDWSRDEALTMMTLFKTSEFTPDIDQTFRRYSLWVAKVLKDSESPTGVNMRIEVKFNVPEGTAFTGPWCRPQTDAPPLRAQALMLYAEKLISLGRESEVSDLGLWDDSAPHGGLIKYNLEWIMESWKSEGCDLWEEVRNKAFFWNSMHFRAALIRGAAFARSRGDEGSAERYEKEALQVQAAIEADHFREEADGTLWVAEADNRDKDAAVPLAFATADLEDGFLSASSPRVLGSLAVLSELFCSTFRINQEDTKNGVPGVMLGRYRGDVYAGGNPWIIGTAAMAQVMYRAAKELRASAKKVDPAVVSALTRLLSVEARAVSDNRAAATALEGAADGILLRVRYHAEGLQWHLPEQFDRESGMGKSAKDLTWSFATVLDAMAERGEGEEKTQYFLRFA</sequence>
<comment type="caution">
    <text evidence="9">Lacks conserved residue(s) required for the propagation of feature annotation.</text>
</comment>
<reference evidence="12" key="1">
    <citation type="submission" date="2014-11" db="EMBL/GenBank/DDBJ databases">
        <authorList>
            <person name="Otto D Thomas"/>
            <person name="Naeem Raeece"/>
        </authorList>
    </citation>
    <scope>NUCLEOTIDE SEQUENCE</scope>
</reference>
<keyword evidence="4" id="KW-0378">Hydrolase</keyword>
<evidence type="ECO:0000256" key="5">
    <source>
        <dbReference type="ARBA" id="ARBA00023157"/>
    </source>
</evidence>
<dbReference type="PANTHER" id="PTHR31616:SF9">
    <property type="entry name" value="GLUCOAMYLASE, INTRACELLULAR SPORULATION-SPECIFIC"/>
    <property type="match status" value="1"/>
</dbReference>
<comment type="catalytic activity">
    <reaction evidence="1">
        <text>Hydrolysis of terminal (1-&gt;4)-linked alpha-D-glucose residues successively from non-reducing ends of the chains with release of beta-D-glucose.</text>
        <dbReference type="EC" id="3.2.1.3"/>
    </reaction>
</comment>
<comment type="similarity">
    <text evidence="2">Belongs to the glycosyl hydrolase 15 family.</text>
</comment>
<dbReference type="GO" id="GO:0000272">
    <property type="term" value="P:polysaccharide catabolic process"/>
    <property type="evidence" value="ECO:0007669"/>
    <property type="project" value="UniProtKB-KW"/>
</dbReference>
<evidence type="ECO:0000313" key="12">
    <source>
        <dbReference type="EMBL" id="CEM24449.1"/>
    </source>
</evidence>
<evidence type="ECO:0000256" key="10">
    <source>
        <dbReference type="SAM" id="SignalP"/>
    </source>
</evidence>
<dbReference type="EMBL" id="CDMZ01000945">
    <property type="protein sequence ID" value="CEM24449.1"/>
    <property type="molecule type" value="Genomic_DNA"/>
</dbReference>
<dbReference type="EC" id="3.2.1.3" evidence="3"/>
<dbReference type="CDD" id="cd00111">
    <property type="entry name" value="Trefoil"/>
    <property type="match status" value="1"/>
</dbReference>
<keyword evidence="5 9" id="KW-1015">Disulfide bond</keyword>
<dbReference type="VEuPathDB" id="CryptoDB:Cvel_20567"/>
<dbReference type="InterPro" id="IPR012341">
    <property type="entry name" value="6hp_glycosidase-like_sf"/>
</dbReference>
<evidence type="ECO:0000256" key="8">
    <source>
        <dbReference type="ARBA" id="ARBA00023326"/>
    </source>
</evidence>
<dbReference type="InterPro" id="IPR008928">
    <property type="entry name" value="6-hairpin_glycosidase_sf"/>
</dbReference>
<evidence type="ECO:0000256" key="3">
    <source>
        <dbReference type="ARBA" id="ARBA00012593"/>
    </source>
</evidence>
<feature type="chain" id="PRO_5005190073" description="glucan 1,4-alpha-glucosidase" evidence="10">
    <location>
        <begin position="20"/>
        <end position="516"/>
    </location>
</feature>
<dbReference type="SUPFAM" id="SSF48208">
    <property type="entry name" value="Six-hairpin glycosidases"/>
    <property type="match status" value="1"/>
</dbReference>
<keyword evidence="6" id="KW-0119">Carbohydrate metabolism</keyword>
<feature type="disulfide bond" evidence="9">
    <location>
        <begin position="32"/>
        <end position="47"/>
    </location>
</feature>
<dbReference type="PANTHER" id="PTHR31616">
    <property type="entry name" value="TREHALASE"/>
    <property type="match status" value="1"/>
</dbReference>
<feature type="domain" description="P-type" evidence="11">
    <location>
        <begin position="20"/>
        <end position="64"/>
    </location>
</feature>
<keyword evidence="8" id="KW-0624">Polysaccharide degradation</keyword>
<feature type="disulfide bond" evidence="9">
    <location>
        <begin position="22"/>
        <end position="48"/>
    </location>
</feature>
<dbReference type="InterPro" id="IPR000165">
    <property type="entry name" value="Glucoamylase"/>
</dbReference>
<dbReference type="SUPFAM" id="SSF57492">
    <property type="entry name" value="Trefoil"/>
    <property type="match status" value="1"/>
</dbReference>
<keyword evidence="7" id="KW-0326">Glycosidase</keyword>
<gene>
    <name evidence="12" type="ORF">Cvel_20567</name>
</gene>
<name>A0A0G4G7C0_9ALVE</name>
<evidence type="ECO:0000256" key="4">
    <source>
        <dbReference type="ARBA" id="ARBA00022801"/>
    </source>
</evidence>
<dbReference type="Pfam" id="PF00723">
    <property type="entry name" value="Glyco_hydro_15"/>
    <property type="match status" value="1"/>
</dbReference>
<evidence type="ECO:0000256" key="9">
    <source>
        <dbReference type="PROSITE-ProRule" id="PRU00779"/>
    </source>
</evidence>